<evidence type="ECO:0000313" key="4">
    <source>
        <dbReference type="EMBL" id="KAK0391367.1"/>
    </source>
</evidence>
<reference evidence="4" key="1">
    <citation type="submission" date="2022-10" db="EMBL/GenBank/DDBJ databases">
        <title>Determination and structural analysis of whole genome sequence of Sarocladium strictum F4-1.</title>
        <authorList>
            <person name="Hu L."/>
            <person name="Jiang Y."/>
        </authorList>
    </citation>
    <scope>NUCLEOTIDE SEQUENCE</scope>
    <source>
        <strain evidence="4">F4-1</strain>
    </source>
</reference>
<name>A0AA39LBP6_SARSR</name>
<keyword evidence="5" id="KW-1185">Reference proteome</keyword>
<organism evidence="4 5">
    <name type="scientific">Sarocladium strictum</name>
    <name type="common">Black bundle disease fungus</name>
    <name type="synonym">Acremonium strictum</name>
    <dbReference type="NCBI Taxonomy" id="5046"/>
    <lineage>
        <taxon>Eukaryota</taxon>
        <taxon>Fungi</taxon>
        <taxon>Dikarya</taxon>
        <taxon>Ascomycota</taxon>
        <taxon>Pezizomycotina</taxon>
        <taxon>Sordariomycetes</taxon>
        <taxon>Hypocreomycetidae</taxon>
        <taxon>Hypocreales</taxon>
        <taxon>Sarocladiaceae</taxon>
        <taxon>Sarocladium</taxon>
    </lineage>
</organism>
<dbReference type="SUPFAM" id="SSF52833">
    <property type="entry name" value="Thioredoxin-like"/>
    <property type="match status" value="1"/>
</dbReference>
<dbReference type="PROSITE" id="PS00194">
    <property type="entry name" value="THIOREDOXIN_1"/>
    <property type="match status" value="1"/>
</dbReference>
<sequence>MSATRAFRSATALRTRAALSAQRSFSTSPARLVVHDVKSKEEFAAALKKPVVLLDCFATWCAPCKAISPILERLSNEDANKGVHFIKIDVDELPELSAELGIRAMPTFMFFKDGQKAKELVGADPNTLNKLIQQYRPSA</sequence>
<evidence type="ECO:0000259" key="3">
    <source>
        <dbReference type="PROSITE" id="PS51352"/>
    </source>
</evidence>
<accession>A0AA39LBP6</accession>
<keyword evidence="2" id="KW-1015">Disulfide bond</keyword>
<dbReference type="AlphaFoldDB" id="A0AA39LBP6"/>
<proteinExistence type="inferred from homology"/>
<dbReference type="InterPro" id="IPR013766">
    <property type="entry name" value="Thioredoxin_domain"/>
</dbReference>
<dbReference type="FunFam" id="3.40.30.10:FF:000245">
    <property type="entry name" value="Thioredoxin"/>
    <property type="match status" value="1"/>
</dbReference>
<dbReference type="CDD" id="cd02947">
    <property type="entry name" value="TRX_family"/>
    <property type="match status" value="1"/>
</dbReference>
<dbReference type="PROSITE" id="PS51352">
    <property type="entry name" value="THIOREDOXIN_2"/>
    <property type="match status" value="1"/>
</dbReference>
<protein>
    <recommendedName>
        <fullName evidence="3">Thioredoxin domain-containing protein</fullName>
    </recommendedName>
</protein>
<dbReference type="InterPro" id="IPR017937">
    <property type="entry name" value="Thioredoxin_CS"/>
</dbReference>
<dbReference type="PRINTS" id="PR00421">
    <property type="entry name" value="THIOREDOXIN"/>
</dbReference>
<dbReference type="InterPro" id="IPR036249">
    <property type="entry name" value="Thioredoxin-like_sf"/>
</dbReference>
<evidence type="ECO:0000256" key="2">
    <source>
        <dbReference type="ARBA" id="ARBA00023157"/>
    </source>
</evidence>
<evidence type="ECO:0000256" key="1">
    <source>
        <dbReference type="ARBA" id="ARBA00008987"/>
    </source>
</evidence>
<gene>
    <name evidence="4" type="ORF">NLU13_0868</name>
</gene>
<dbReference type="Proteomes" id="UP001175261">
    <property type="component" value="Unassembled WGS sequence"/>
</dbReference>
<feature type="domain" description="Thioredoxin" evidence="3">
    <location>
        <begin position="22"/>
        <end position="137"/>
    </location>
</feature>
<dbReference type="Gene3D" id="3.40.30.10">
    <property type="entry name" value="Glutaredoxin"/>
    <property type="match status" value="1"/>
</dbReference>
<dbReference type="Pfam" id="PF00085">
    <property type="entry name" value="Thioredoxin"/>
    <property type="match status" value="1"/>
</dbReference>
<comment type="caution">
    <text evidence="4">The sequence shown here is derived from an EMBL/GenBank/DDBJ whole genome shotgun (WGS) entry which is preliminary data.</text>
</comment>
<dbReference type="PANTHER" id="PTHR46115">
    <property type="entry name" value="THIOREDOXIN-LIKE PROTEIN 1"/>
    <property type="match status" value="1"/>
</dbReference>
<evidence type="ECO:0000313" key="5">
    <source>
        <dbReference type="Proteomes" id="UP001175261"/>
    </source>
</evidence>
<comment type="similarity">
    <text evidence="1">Belongs to the thioredoxin family.</text>
</comment>
<dbReference type="EMBL" id="JAPDFR010000001">
    <property type="protein sequence ID" value="KAK0391367.1"/>
    <property type="molecule type" value="Genomic_DNA"/>
</dbReference>